<dbReference type="KEGG" id="llp:GH975_07285"/>
<protein>
    <submittedName>
        <fullName evidence="2">Uncharacterized protein</fullName>
    </submittedName>
</protein>
<dbReference type="AlphaFoldDB" id="A0A5Q2QDH2"/>
<keyword evidence="1" id="KW-1133">Transmembrane helix</keyword>
<reference evidence="2 3" key="1">
    <citation type="submission" date="2019-11" db="EMBL/GenBank/DDBJ databases">
        <authorList>
            <person name="Khan S.A."/>
            <person name="Jeon C.O."/>
            <person name="Chun B.H."/>
        </authorList>
    </citation>
    <scope>NUCLEOTIDE SEQUENCE [LARGE SCALE GENOMIC DNA]</scope>
    <source>
        <strain evidence="2 3">IMCC 1097</strain>
    </source>
</reference>
<proteinExistence type="predicted"/>
<dbReference type="Proteomes" id="UP000388235">
    <property type="component" value="Chromosome"/>
</dbReference>
<evidence type="ECO:0000256" key="1">
    <source>
        <dbReference type="SAM" id="Phobius"/>
    </source>
</evidence>
<sequence length="238" mass="25731">MDANIALFILIAAVGALTLSSWLYQRQQAELARRLQITKLSRTVRELDEGLALLDALGSSLVLREAFHGMRQALVQRLANMDPKQGWATRLGDEAPDSPGSAAGPFVLANLNAVPPVQLRLAAMRDALATATQDPDLLIEINELIALVQLDTLLSDTVNMITASKQHEQCRANLSKARTLLRSPMLSTPTKANRGQQVNDIGMGMAKQARIELEASLSGGDSIEQAFIDMLNQPPASL</sequence>
<accession>A0A5Q2QDH2</accession>
<feature type="transmembrane region" description="Helical" evidence="1">
    <location>
        <begin position="6"/>
        <end position="24"/>
    </location>
</feature>
<keyword evidence="1" id="KW-0812">Transmembrane</keyword>
<evidence type="ECO:0000313" key="3">
    <source>
        <dbReference type="Proteomes" id="UP000388235"/>
    </source>
</evidence>
<keyword evidence="1" id="KW-0472">Membrane</keyword>
<name>A0A5Q2QDH2_9GAMM</name>
<keyword evidence="3" id="KW-1185">Reference proteome</keyword>
<dbReference type="EMBL" id="CP045871">
    <property type="protein sequence ID" value="QGG80382.1"/>
    <property type="molecule type" value="Genomic_DNA"/>
</dbReference>
<evidence type="ECO:0000313" key="2">
    <source>
        <dbReference type="EMBL" id="QGG80382.1"/>
    </source>
</evidence>
<dbReference type="RefSeq" id="WP_153713886.1">
    <property type="nucleotide sequence ID" value="NZ_CP045871.1"/>
</dbReference>
<gene>
    <name evidence="2" type="ORF">GH975_07285</name>
</gene>
<organism evidence="2 3">
    <name type="scientific">Litorivicinus lipolyticus</name>
    <dbReference type="NCBI Taxonomy" id="418701"/>
    <lineage>
        <taxon>Bacteria</taxon>
        <taxon>Pseudomonadati</taxon>
        <taxon>Pseudomonadota</taxon>
        <taxon>Gammaproteobacteria</taxon>
        <taxon>Oceanospirillales</taxon>
        <taxon>Litorivicinaceae</taxon>
        <taxon>Litorivicinus</taxon>
    </lineage>
</organism>